<dbReference type="InterPro" id="IPR036187">
    <property type="entry name" value="DNA_mismatch_repair_MutS_sf"/>
</dbReference>
<dbReference type="GO" id="GO:0004519">
    <property type="term" value="F:endonuclease activity"/>
    <property type="evidence" value="ECO:0007669"/>
    <property type="project" value="UniProtKB-KW"/>
</dbReference>
<dbReference type="GO" id="GO:0006298">
    <property type="term" value="P:mismatch repair"/>
    <property type="evidence" value="ECO:0007669"/>
    <property type="project" value="InterPro"/>
</dbReference>
<protein>
    <submittedName>
        <fullName evidence="8">Endonuclease MutS2</fullName>
    </submittedName>
</protein>
<dbReference type="Proteomes" id="UP000626844">
    <property type="component" value="Unassembled WGS sequence"/>
</dbReference>
<keyword evidence="8" id="KW-0540">Nuclease</keyword>
<keyword evidence="6" id="KW-0238">DNA-binding</keyword>
<dbReference type="PROSITE" id="PS00486">
    <property type="entry name" value="DNA_MISMATCH_REPAIR_2"/>
    <property type="match status" value="1"/>
</dbReference>
<dbReference type="PANTHER" id="PTHR48466:SF2">
    <property type="entry name" value="OS10G0509000 PROTEIN"/>
    <property type="match status" value="1"/>
</dbReference>
<accession>A0A926NA33</accession>
<dbReference type="Gene3D" id="3.40.50.300">
    <property type="entry name" value="P-loop containing nucleotide triphosphate hydrolases"/>
    <property type="match status" value="1"/>
</dbReference>
<dbReference type="NCBIfam" id="TIGR01069">
    <property type="entry name" value="mutS2"/>
    <property type="match status" value="1"/>
</dbReference>
<evidence type="ECO:0000313" key="8">
    <source>
        <dbReference type="EMBL" id="MBD1379574.1"/>
    </source>
</evidence>
<dbReference type="InterPro" id="IPR045076">
    <property type="entry name" value="MutS"/>
</dbReference>
<dbReference type="RefSeq" id="WP_191156351.1">
    <property type="nucleotide sequence ID" value="NZ_JACXAI010000004.1"/>
</dbReference>
<evidence type="ECO:0000256" key="4">
    <source>
        <dbReference type="ARBA" id="ARBA00022840"/>
    </source>
</evidence>
<keyword evidence="5" id="KW-0694">RNA-binding</keyword>
<dbReference type="SUPFAM" id="SSF52540">
    <property type="entry name" value="P-loop containing nucleoside triphosphate hydrolases"/>
    <property type="match status" value="1"/>
</dbReference>
<dbReference type="PANTHER" id="PTHR48466">
    <property type="entry name" value="OS10G0509000 PROTEIN-RELATED"/>
    <property type="match status" value="1"/>
</dbReference>
<dbReference type="SUPFAM" id="SSF48334">
    <property type="entry name" value="DNA repair protein MutS, domain III"/>
    <property type="match status" value="1"/>
</dbReference>
<dbReference type="GO" id="GO:0030983">
    <property type="term" value="F:mismatched DNA binding"/>
    <property type="evidence" value="ECO:0007669"/>
    <property type="project" value="InterPro"/>
</dbReference>
<dbReference type="GO" id="GO:0140664">
    <property type="term" value="F:ATP-dependent DNA damage sensor activity"/>
    <property type="evidence" value="ECO:0007669"/>
    <property type="project" value="InterPro"/>
</dbReference>
<keyword evidence="2" id="KW-0547">Nucleotide-binding</keyword>
<dbReference type="PIRSF" id="PIRSF005814">
    <property type="entry name" value="MutS_YshD"/>
    <property type="match status" value="1"/>
</dbReference>
<dbReference type="SMART" id="SM00533">
    <property type="entry name" value="MUTSd"/>
    <property type="match status" value="1"/>
</dbReference>
<evidence type="ECO:0000256" key="2">
    <source>
        <dbReference type="ARBA" id="ARBA00022741"/>
    </source>
</evidence>
<dbReference type="GO" id="GO:0045910">
    <property type="term" value="P:negative regulation of DNA recombination"/>
    <property type="evidence" value="ECO:0007669"/>
    <property type="project" value="InterPro"/>
</dbReference>
<dbReference type="GO" id="GO:0019843">
    <property type="term" value="F:rRNA binding"/>
    <property type="evidence" value="ECO:0007669"/>
    <property type="project" value="UniProtKB-KW"/>
</dbReference>
<dbReference type="AlphaFoldDB" id="A0A926NA33"/>
<proteinExistence type="predicted"/>
<evidence type="ECO:0000259" key="7">
    <source>
        <dbReference type="PROSITE" id="PS00486"/>
    </source>
</evidence>
<dbReference type="FunFam" id="3.40.50.300:FF:000830">
    <property type="entry name" value="Endonuclease MutS2"/>
    <property type="match status" value="1"/>
</dbReference>
<feature type="domain" description="DNA mismatch repair proteins mutS family" evidence="7">
    <location>
        <begin position="405"/>
        <end position="421"/>
    </location>
</feature>
<keyword evidence="1" id="KW-0699">rRNA-binding</keyword>
<name>A0A926NA33_9BACI</name>
<dbReference type="InterPro" id="IPR005747">
    <property type="entry name" value="MutS2"/>
</dbReference>
<sequence length="648" mass="74132">MNQQTIDVLGYQEVLQEVAGFARTNRAKETIEALRPMINKQKIERSLNEVEEAVKILKISESVPIHTLDEMEQYMKQAKKGLYIRVEQFPRVLSFISHCNKLRQFMKSKTFVAPTVSLYAESIDDVSELEKEISRCFRNGQLDDHASKQLAIIRRQLSLQLSKLKDKANMMVKSKKFIPYLQEKTISERNGRLVLPIKKEYRSKINGTVLDTSASGSTVFMEPNELAETQADIELLRFSEEQEAEQILYTLTEKVLDQEKTINIAMDTMHHYDVLFAKAKYSLLINGTTPLLNEDYMIDLKEARHPMLKEKAVPLSLCFGEEHRALVITGPNTGGKTVTLKTIGLLTMMAQSGLPIPAKNGSSLHIFQHIFVDIGDGQSIEENLSTFSSRLVNIIEILKETNDQTLVLLDELGSGTDPSEGRGLAIVILEQLFKKGATLFATTHYSEMKEFAERYEGFMNASMEFDLETLQPTYRLLLGQSGKSQAFDIALKLGLHPKLIEKAFEITYKNTHSYIRKHEENELKELHYEKQIAVNKFARRGRPNKERKAVKEKIAQYEQGDNVTVTSSNEKGIVYKGPDAQGNYIIQVSGEKRTINHKRLQLYLKAKDLYPENYDFDIIFKSKEYRKAKHQLGRKYHEGLTLETEENE</sequence>
<dbReference type="GO" id="GO:0016887">
    <property type="term" value="F:ATP hydrolysis activity"/>
    <property type="evidence" value="ECO:0007669"/>
    <property type="project" value="InterPro"/>
</dbReference>
<organism evidence="8 9">
    <name type="scientific">Metabacillus arenae</name>
    <dbReference type="NCBI Taxonomy" id="2771434"/>
    <lineage>
        <taxon>Bacteria</taxon>
        <taxon>Bacillati</taxon>
        <taxon>Bacillota</taxon>
        <taxon>Bacilli</taxon>
        <taxon>Bacillales</taxon>
        <taxon>Bacillaceae</taxon>
        <taxon>Metabacillus</taxon>
    </lineage>
</organism>
<keyword evidence="8" id="KW-0255">Endonuclease</keyword>
<evidence type="ECO:0000256" key="6">
    <source>
        <dbReference type="ARBA" id="ARBA00023125"/>
    </source>
</evidence>
<dbReference type="InterPro" id="IPR000432">
    <property type="entry name" value="DNA_mismatch_repair_MutS_C"/>
</dbReference>
<dbReference type="EMBL" id="JACXAI010000004">
    <property type="protein sequence ID" value="MBD1379574.1"/>
    <property type="molecule type" value="Genomic_DNA"/>
</dbReference>
<keyword evidence="4" id="KW-0067">ATP-binding</keyword>
<comment type="caution">
    <text evidence="8">The sequence shown here is derived from an EMBL/GenBank/DDBJ whole genome shotgun (WGS) entry which is preliminary data.</text>
</comment>
<reference evidence="8" key="1">
    <citation type="submission" date="2020-09" db="EMBL/GenBank/DDBJ databases">
        <title>A novel bacterium of genus Bacillus, isolated from South China Sea.</title>
        <authorList>
            <person name="Huang H."/>
            <person name="Mo K."/>
            <person name="Hu Y."/>
        </authorList>
    </citation>
    <scope>NUCLEOTIDE SEQUENCE</scope>
    <source>
        <strain evidence="8">IB182487</strain>
    </source>
</reference>
<dbReference type="InterPro" id="IPR027417">
    <property type="entry name" value="P-loop_NTPase"/>
</dbReference>
<evidence type="ECO:0000256" key="1">
    <source>
        <dbReference type="ARBA" id="ARBA00022730"/>
    </source>
</evidence>
<evidence type="ECO:0000256" key="5">
    <source>
        <dbReference type="ARBA" id="ARBA00022884"/>
    </source>
</evidence>
<keyword evidence="9" id="KW-1185">Reference proteome</keyword>
<dbReference type="InterPro" id="IPR007696">
    <property type="entry name" value="DNA_mismatch_repair_MutS_core"/>
</dbReference>
<gene>
    <name evidence="8" type="ORF">IC621_04970</name>
</gene>
<keyword evidence="3" id="KW-0378">Hydrolase</keyword>
<dbReference type="GO" id="GO:0005524">
    <property type="term" value="F:ATP binding"/>
    <property type="evidence" value="ECO:0007669"/>
    <property type="project" value="UniProtKB-KW"/>
</dbReference>
<evidence type="ECO:0000256" key="3">
    <source>
        <dbReference type="ARBA" id="ARBA00022801"/>
    </source>
</evidence>
<evidence type="ECO:0000313" key="9">
    <source>
        <dbReference type="Proteomes" id="UP000626844"/>
    </source>
</evidence>
<dbReference type="Pfam" id="PF00488">
    <property type="entry name" value="MutS_V"/>
    <property type="match status" value="1"/>
</dbReference>
<dbReference type="SMART" id="SM00534">
    <property type="entry name" value="MUTSac"/>
    <property type="match status" value="1"/>
</dbReference>